<dbReference type="AlphaFoldDB" id="A0A1R4G8X8"/>
<dbReference type="InterPro" id="IPR013078">
    <property type="entry name" value="His_Pase_superF_clade-1"/>
</dbReference>
<dbReference type="PANTHER" id="PTHR48100">
    <property type="entry name" value="BROAD-SPECIFICITY PHOSPHATASE YOR283W-RELATED"/>
    <property type="match status" value="1"/>
</dbReference>
<dbReference type="Gene3D" id="3.40.50.1240">
    <property type="entry name" value="Phosphoglycerate mutase-like"/>
    <property type="match status" value="1"/>
</dbReference>
<dbReference type="RefSeq" id="WP_159456957.1">
    <property type="nucleotide sequence ID" value="NZ_FUHU01000041.1"/>
</dbReference>
<dbReference type="PROSITE" id="PS00175">
    <property type="entry name" value="PG_MUTASE"/>
    <property type="match status" value="1"/>
</dbReference>
<evidence type="ECO:0000313" key="4">
    <source>
        <dbReference type="Proteomes" id="UP000195787"/>
    </source>
</evidence>
<gene>
    <name evidence="3" type="ORF">CZ674_09945</name>
</gene>
<dbReference type="SUPFAM" id="SSF53254">
    <property type="entry name" value="Phosphoglycerate mutase-like"/>
    <property type="match status" value="1"/>
</dbReference>
<dbReference type="EC" id="5.4.2.-" evidence="3"/>
<dbReference type="InterPro" id="IPR029033">
    <property type="entry name" value="His_PPase_superfam"/>
</dbReference>
<feature type="binding site" evidence="2">
    <location>
        <begin position="7"/>
        <end position="14"/>
    </location>
    <ligand>
        <name>substrate</name>
    </ligand>
</feature>
<dbReference type="GO" id="GO:0005737">
    <property type="term" value="C:cytoplasm"/>
    <property type="evidence" value="ECO:0007669"/>
    <property type="project" value="TreeGrafter"/>
</dbReference>
<dbReference type="GO" id="GO:0016791">
    <property type="term" value="F:phosphatase activity"/>
    <property type="evidence" value="ECO:0007669"/>
    <property type="project" value="TreeGrafter"/>
</dbReference>
<evidence type="ECO:0000313" key="3">
    <source>
        <dbReference type="EMBL" id="SJM64629.1"/>
    </source>
</evidence>
<organism evidence="3 4">
    <name type="scientific">Agrococcus casei LMG 22410</name>
    <dbReference type="NCBI Taxonomy" id="1255656"/>
    <lineage>
        <taxon>Bacteria</taxon>
        <taxon>Bacillati</taxon>
        <taxon>Actinomycetota</taxon>
        <taxon>Actinomycetes</taxon>
        <taxon>Micrococcales</taxon>
        <taxon>Microbacteriaceae</taxon>
        <taxon>Agrococcus</taxon>
    </lineage>
</organism>
<name>A0A1R4G8X8_9MICO</name>
<dbReference type="InterPro" id="IPR001345">
    <property type="entry name" value="PG/BPGM_mutase_AS"/>
</dbReference>
<sequence>MRIALVRHGQTDWNAAQRVQGATDVPLNDRGRIQAQEAGERLRDEGDLWEGVVASPLDRASVTAEIIADVLGLPMLGTYDDLAERQYGVVEGLNVFEARKQYSVGGEWVGPGVELFEHLQERALRAIDLAATEHPIDGLLIVAHGTLIRSVVDLLTGERTQSIPNAASVRLEGEPGRWSVTAGIVPADA</sequence>
<evidence type="ECO:0000256" key="2">
    <source>
        <dbReference type="PIRSR" id="PIRSR613078-2"/>
    </source>
</evidence>
<dbReference type="EMBL" id="FUHU01000041">
    <property type="protein sequence ID" value="SJM64629.1"/>
    <property type="molecule type" value="Genomic_DNA"/>
</dbReference>
<reference evidence="3 4" key="1">
    <citation type="submission" date="2017-02" db="EMBL/GenBank/DDBJ databases">
        <authorList>
            <person name="Peterson S.W."/>
        </authorList>
    </citation>
    <scope>NUCLEOTIDE SEQUENCE [LARGE SCALE GENOMIC DNA]</scope>
    <source>
        <strain evidence="3 4">LMG 22410</strain>
    </source>
</reference>
<dbReference type="SMART" id="SM00855">
    <property type="entry name" value="PGAM"/>
    <property type="match status" value="1"/>
</dbReference>
<dbReference type="GeneID" id="303173533"/>
<feature type="active site" description="Proton donor/acceptor" evidence="1">
    <location>
        <position position="84"/>
    </location>
</feature>
<keyword evidence="3" id="KW-0413">Isomerase</keyword>
<accession>A0A1R4G8X8</accession>
<dbReference type="GO" id="GO:0016853">
    <property type="term" value="F:isomerase activity"/>
    <property type="evidence" value="ECO:0007669"/>
    <property type="project" value="UniProtKB-KW"/>
</dbReference>
<keyword evidence="4" id="KW-1185">Reference proteome</keyword>
<evidence type="ECO:0000256" key="1">
    <source>
        <dbReference type="PIRSR" id="PIRSR613078-1"/>
    </source>
</evidence>
<feature type="binding site" evidence="2">
    <location>
        <position position="59"/>
    </location>
    <ligand>
        <name>substrate</name>
    </ligand>
</feature>
<dbReference type="Pfam" id="PF00300">
    <property type="entry name" value="His_Phos_1"/>
    <property type="match status" value="1"/>
</dbReference>
<dbReference type="InterPro" id="IPR050275">
    <property type="entry name" value="PGM_Phosphatase"/>
</dbReference>
<feature type="active site" description="Tele-phosphohistidine intermediate" evidence="1">
    <location>
        <position position="8"/>
    </location>
</feature>
<dbReference type="CDD" id="cd07067">
    <property type="entry name" value="HP_PGM_like"/>
    <property type="match status" value="1"/>
</dbReference>
<feature type="binding site" evidence="2">
    <location>
        <begin position="84"/>
        <end position="87"/>
    </location>
    <ligand>
        <name>substrate</name>
    </ligand>
</feature>
<dbReference type="Proteomes" id="UP000195787">
    <property type="component" value="Unassembled WGS sequence"/>
</dbReference>
<proteinExistence type="predicted"/>
<dbReference type="OrthoDB" id="4697614at2"/>
<protein>
    <submittedName>
        <fullName evidence="3">Phosphoglycerate mutase</fullName>
        <ecNumber evidence="3">5.4.2.-</ecNumber>
    </submittedName>
</protein>
<dbReference type="PANTHER" id="PTHR48100:SF59">
    <property type="entry name" value="ADENOSYLCOBALAMIN_ALPHA-RIBAZOLE PHOSPHATASE"/>
    <property type="match status" value="1"/>
</dbReference>